<comment type="function">
    <text evidence="8">Potential regulator of CDK5 activity.</text>
</comment>
<dbReference type="PROSITE" id="PS51918">
    <property type="entry name" value="RADICAL_SAM"/>
    <property type="match status" value="1"/>
</dbReference>
<dbReference type="SMART" id="SM00729">
    <property type="entry name" value="Elp3"/>
    <property type="match status" value="1"/>
</dbReference>
<evidence type="ECO:0000256" key="7">
    <source>
        <dbReference type="ARBA" id="ARBA00023014"/>
    </source>
</evidence>
<dbReference type="PROSITE" id="PS01278">
    <property type="entry name" value="MTTASE_RADICAL"/>
    <property type="match status" value="1"/>
</dbReference>
<dbReference type="GO" id="GO:0051539">
    <property type="term" value="F:4 iron, 4 sulfur cluster binding"/>
    <property type="evidence" value="ECO:0007669"/>
    <property type="project" value="UniProtKB-KW"/>
</dbReference>
<dbReference type="InterPro" id="IPR038135">
    <property type="entry name" value="Methylthiotransferase_N_sf"/>
</dbReference>
<evidence type="ECO:0000256" key="6">
    <source>
        <dbReference type="ARBA" id="ARBA00023004"/>
    </source>
</evidence>
<dbReference type="InterPro" id="IPR006638">
    <property type="entry name" value="Elp3/MiaA/NifB-like_rSAM"/>
</dbReference>
<reference evidence="13 14" key="1">
    <citation type="journal article" date="2019" name="PLoS Biol.">
        <title>Sex chromosomes control vertical transmission of feminizing Wolbachia symbionts in an isopod.</title>
        <authorList>
            <person name="Becking T."/>
            <person name="Chebbi M.A."/>
            <person name="Giraud I."/>
            <person name="Moumen B."/>
            <person name="Laverre T."/>
            <person name="Caubet Y."/>
            <person name="Peccoud J."/>
            <person name="Gilbert C."/>
            <person name="Cordaux R."/>
        </authorList>
    </citation>
    <scope>NUCLEOTIDE SEQUENCE [LARGE SCALE GENOMIC DNA]</scope>
    <source>
        <strain evidence="13">ANa2</strain>
        <tissue evidence="13">Whole body excluding digestive tract and cuticle</tissue>
    </source>
</reference>
<comment type="caution">
    <text evidence="13">The sequence shown here is derived from an EMBL/GenBank/DDBJ whole genome shotgun (WGS) entry which is preliminary data.</text>
</comment>
<dbReference type="Pfam" id="PF01938">
    <property type="entry name" value="TRAM"/>
    <property type="match status" value="1"/>
</dbReference>
<dbReference type="InterPro" id="IPR006463">
    <property type="entry name" value="MiaB_methiolase"/>
</dbReference>
<name>A0A5N5T8S4_9CRUS</name>
<evidence type="ECO:0000256" key="2">
    <source>
        <dbReference type="ARBA" id="ARBA00009815"/>
    </source>
</evidence>
<sequence length="611" mass="69907">MVLLIKNSLIKCYSHFCVLQFPSKSSQLQRCVLERSIHLRIQNNHLLRINQKCLKLYRFCHAKIEEDHDNESKSFKETLKKGPNLDHFISNLGLTSKLSKRELKKISHPYVSPKEIDGQRRKVFFKVYGCQMNSNDADVAWAVLKQNNYTLADSLETADIILIVTCSIREGAETKIWRQLEFLRSIKKRKKTVKIGVLGCMAERIGSEIIKKESSVDIVAGPDSYKDLPRLLAIASEGEKTVNVLLSHDETYASINPVSLSKNEVSAYVSIMRGCDNMCSYCIVPFTRGRERSRNFESIIDEVKYLSDQGVKEITLLGQNVNSYRDVSEVNYTSKIDSSTNGTKLSKGFKTIYKNKVGGRRFSDLLDKASLVNPEMRIRFTSPHPKDFPDELLYLIKDRSNICNNLHLPAQCGNTRILDLMNRGYTRESYLELVWHIKSIIPSVALSSDFICGFCSETEEEFQETLSLMQKVQYNFCFIYPYSMREKTSAHRNLKDDVPHHVKLNRLKQMNTVFREIAHNINNSKVGQRQLILITGESKRSSLHLVGRNDGNINVVIPNMEIPDKNSNVRHTKPGDYVEVVITDASSQVLIGAPINFIFYKRIFAIMHTII</sequence>
<dbReference type="AlphaFoldDB" id="A0A5N5T8S4"/>
<evidence type="ECO:0000256" key="1">
    <source>
        <dbReference type="ARBA" id="ARBA00001966"/>
    </source>
</evidence>
<dbReference type="GO" id="GO:0005829">
    <property type="term" value="C:cytosol"/>
    <property type="evidence" value="ECO:0007669"/>
    <property type="project" value="TreeGrafter"/>
</dbReference>
<evidence type="ECO:0000256" key="4">
    <source>
        <dbReference type="ARBA" id="ARBA00022691"/>
    </source>
</evidence>
<organism evidence="13 14">
    <name type="scientific">Armadillidium nasatum</name>
    <dbReference type="NCBI Taxonomy" id="96803"/>
    <lineage>
        <taxon>Eukaryota</taxon>
        <taxon>Metazoa</taxon>
        <taxon>Ecdysozoa</taxon>
        <taxon>Arthropoda</taxon>
        <taxon>Crustacea</taxon>
        <taxon>Multicrustacea</taxon>
        <taxon>Malacostraca</taxon>
        <taxon>Eumalacostraca</taxon>
        <taxon>Peracarida</taxon>
        <taxon>Isopoda</taxon>
        <taxon>Oniscidea</taxon>
        <taxon>Crinocheta</taxon>
        <taxon>Armadillidiidae</taxon>
        <taxon>Armadillidium</taxon>
    </lineage>
</organism>
<dbReference type="GO" id="GO:0080090">
    <property type="term" value="P:regulation of primary metabolic process"/>
    <property type="evidence" value="ECO:0007669"/>
    <property type="project" value="UniProtKB-ARBA"/>
</dbReference>
<proteinExistence type="inferred from homology"/>
<dbReference type="NCBIfam" id="TIGR00089">
    <property type="entry name" value="MiaB/RimO family radical SAM methylthiotransferase"/>
    <property type="match status" value="1"/>
</dbReference>
<dbReference type="SFLD" id="SFLDF00413">
    <property type="entry name" value="CDK5RAP1"/>
    <property type="match status" value="1"/>
</dbReference>
<dbReference type="SFLD" id="SFLDS00029">
    <property type="entry name" value="Radical_SAM"/>
    <property type="match status" value="1"/>
</dbReference>
<evidence type="ECO:0000256" key="9">
    <source>
        <dbReference type="ARBA" id="ARBA00074452"/>
    </source>
</evidence>
<keyword evidence="4" id="KW-0949">S-adenosyl-L-methionine</keyword>
<evidence type="ECO:0000259" key="12">
    <source>
        <dbReference type="PROSITE" id="PS51918"/>
    </source>
</evidence>
<gene>
    <name evidence="13" type="primary">CDK5RAP1</name>
    <name evidence="13" type="ORF">Anas_06925</name>
</gene>
<dbReference type="SFLD" id="SFLDG01061">
    <property type="entry name" value="methylthiotransferase"/>
    <property type="match status" value="1"/>
</dbReference>
<evidence type="ECO:0000259" key="11">
    <source>
        <dbReference type="PROSITE" id="PS51449"/>
    </source>
</evidence>
<protein>
    <recommendedName>
        <fullName evidence="9">CDK5RAP1-like protein</fullName>
    </recommendedName>
</protein>
<feature type="domain" description="Radical SAM core" evidence="12">
    <location>
        <begin position="261"/>
        <end position="520"/>
    </location>
</feature>
<feature type="domain" description="TRAM" evidence="10">
    <location>
        <begin position="523"/>
        <end position="596"/>
    </location>
</feature>
<dbReference type="InterPro" id="IPR020612">
    <property type="entry name" value="Methylthiotransferase_CS"/>
</dbReference>
<dbReference type="Gene3D" id="3.80.30.20">
    <property type="entry name" value="tm_1862 like domain"/>
    <property type="match status" value="1"/>
</dbReference>
<keyword evidence="3" id="KW-0004">4Fe-4S</keyword>
<dbReference type="PANTHER" id="PTHR43020:SF2">
    <property type="entry name" value="MITOCHONDRIAL TRNA METHYLTHIOTRANSFERASE CDK5RAP1"/>
    <property type="match status" value="1"/>
</dbReference>
<dbReference type="SFLD" id="SFLDG01082">
    <property type="entry name" value="B12-binding_domain_containing"/>
    <property type="match status" value="1"/>
</dbReference>
<keyword evidence="14" id="KW-1185">Reference proteome</keyword>
<evidence type="ECO:0000313" key="14">
    <source>
        <dbReference type="Proteomes" id="UP000326759"/>
    </source>
</evidence>
<dbReference type="InterPro" id="IPR023404">
    <property type="entry name" value="rSAM_horseshoe"/>
</dbReference>
<dbReference type="GO" id="GO:0035597">
    <property type="term" value="F:tRNA-2-methylthio-N(6)-dimethylallyladenosine(37) synthase activity"/>
    <property type="evidence" value="ECO:0007669"/>
    <property type="project" value="TreeGrafter"/>
</dbReference>
<dbReference type="GO" id="GO:0046872">
    <property type="term" value="F:metal ion binding"/>
    <property type="evidence" value="ECO:0007669"/>
    <property type="project" value="UniProtKB-KW"/>
</dbReference>
<dbReference type="FunFam" id="3.40.50.12160:FF:000003">
    <property type="entry name" value="CDK5 regulatory subunit-associated protein 1"/>
    <property type="match status" value="1"/>
</dbReference>
<dbReference type="PROSITE" id="PS50926">
    <property type="entry name" value="TRAM"/>
    <property type="match status" value="1"/>
</dbReference>
<evidence type="ECO:0000256" key="5">
    <source>
        <dbReference type="ARBA" id="ARBA00022723"/>
    </source>
</evidence>
<dbReference type="EMBL" id="SEYY01006035">
    <property type="protein sequence ID" value="KAB7503021.1"/>
    <property type="molecule type" value="Genomic_DNA"/>
</dbReference>
<dbReference type="SUPFAM" id="SSF102114">
    <property type="entry name" value="Radical SAM enzymes"/>
    <property type="match status" value="1"/>
</dbReference>
<dbReference type="InterPro" id="IPR002792">
    <property type="entry name" value="TRAM_dom"/>
</dbReference>
<dbReference type="Pfam" id="PF04055">
    <property type="entry name" value="Radical_SAM"/>
    <property type="match status" value="1"/>
</dbReference>
<dbReference type="Proteomes" id="UP000326759">
    <property type="component" value="Unassembled WGS sequence"/>
</dbReference>
<dbReference type="InterPro" id="IPR007197">
    <property type="entry name" value="rSAM"/>
</dbReference>
<dbReference type="InterPro" id="IPR013848">
    <property type="entry name" value="Methylthiotransferase_N"/>
</dbReference>
<accession>A0A5N5T8S4</accession>
<keyword evidence="7" id="KW-0411">Iron-sulfur</keyword>
<comment type="cofactor">
    <cofactor evidence="1">
        <name>[4Fe-4S] cluster</name>
        <dbReference type="ChEBI" id="CHEBI:49883"/>
    </cofactor>
</comment>
<keyword evidence="6" id="KW-0408">Iron</keyword>
<feature type="domain" description="MTTase N-terminal" evidence="11">
    <location>
        <begin position="121"/>
        <end position="237"/>
    </location>
</feature>
<dbReference type="OrthoDB" id="190098at2759"/>
<dbReference type="Gene3D" id="3.40.50.12160">
    <property type="entry name" value="Methylthiotransferase, N-terminal domain"/>
    <property type="match status" value="1"/>
</dbReference>
<evidence type="ECO:0000313" key="13">
    <source>
        <dbReference type="EMBL" id="KAB7503021.1"/>
    </source>
</evidence>
<dbReference type="FunFam" id="3.80.30.20:FF:000003">
    <property type="entry name" value="CDK5 regulatory subunit-associated protein 1"/>
    <property type="match status" value="1"/>
</dbReference>
<comment type="similarity">
    <text evidence="2">Belongs to the methylthiotransferase family. MiaB subfamily.</text>
</comment>
<dbReference type="InterPro" id="IPR058240">
    <property type="entry name" value="rSAM_sf"/>
</dbReference>
<dbReference type="SFLD" id="SFLDF00273">
    <property type="entry name" value="(dimethylallyl)adenosine_tRNA"/>
    <property type="match status" value="1"/>
</dbReference>
<dbReference type="InterPro" id="IPR005839">
    <property type="entry name" value="Methylthiotransferase"/>
</dbReference>
<evidence type="ECO:0000256" key="8">
    <source>
        <dbReference type="ARBA" id="ARBA00053923"/>
    </source>
</evidence>
<dbReference type="GO" id="GO:0060255">
    <property type="term" value="P:regulation of macromolecule metabolic process"/>
    <property type="evidence" value="ECO:0007669"/>
    <property type="project" value="UniProtKB-ARBA"/>
</dbReference>
<dbReference type="PANTHER" id="PTHR43020">
    <property type="entry name" value="CDK5 REGULATORY SUBUNIT-ASSOCIATED PROTEIN 1"/>
    <property type="match status" value="1"/>
</dbReference>
<keyword evidence="5" id="KW-0479">Metal-binding</keyword>
<evidence type="ECO:0000259" key="10">
    <source>
        <dbReference type="PROSITE" id="PS50926"/>
    </source>
</evidence>
<dbReference type="Pfam" id="PF00919">
    <property type="entry name" value="UPF0004"/>
    <property type="match status" value="1"/>
</dbReference>
<dbReference type="PROSITE" id="PS51449">
    <property type="entry name" value="MTTASE_N"/>
    <property type="match status" value="1"/>
</dbReference>
<evidence type="ECO:0000256" key="3">
    <source>
        <dbReference type="ARBA" id="ARBA00022485"/>
    </source>
</evidence>
<dbReference type="GO" id="GO:0005739">
    <property type="term" value="C:mitochondrion"/>
    <property type="evidence" value="ECO:0007669"/>
    <property type="project" value="TreeGrafter"/>
</dbReference>